<dbReference type="NCBIfam" id="TIGR01068">
    <property type="entry name" value="thioredoxin"/>
    <property type="match status" value="1"/>
</dbReference>
<comment type="similarity">
    <text evidence="1 8">Belongs to the thioredoxin family.</text>
</comment>
<evidence type="ECO:0000256" key="2">
    <source>
        <dbReference type="ARBA" id="ARBA00020570"/>
    </source>
</evidence>
<feature type="domain" description="Thioredoxin" evidence="11">
    <location>
        <begin position="1"/>
        <end position="105"/>
    </location>
</feature>
<dbReference type="Pfam" id="PF00085">
    <property type="entry name" value="Thioredoxin"/>
    <property type="match status" value="1"/>
</dbReference>
<dbReference type="InterPro" id="IPR036249">
    <property type="entry name" value="Thioredoxin-like_sf"/>
</dbReference>
<dbReference type="PANTHER" id="PTHR45663:SF11">
    <property type="entry name" value="GEO12009P1"/>
    <property type="match status" value="1"/>
</dbReference>
<dbReference type="KEGG" id="ril:CRIB_1690"/>
<dbReference type="GO" id="GO:0045454">
    <property type="term" value="P:cell redox homeostasis"/>
    <property type="evidence" value="ECO:0007669"/>
    <property type="project" value="TreeGrafter"/>
</dbReference>
<evidence type="ECO:0000256" key="7">
    <source>
        <dbReference type="NCBIfam" id="TIGR01068"/>
    </source>
</evidence>
<dbReference type="PANTHER" id="PTHR45663">
    <property type="entry name" value="GEO12009P1"/>
    <property type="match status" value="1"/>
</dbReference>
<evidence type="ECO:0000259" key="11">
    <source>
        <dbReference type="PROSITE" id="PS51352"/>
    </source>
</evidence>
<evidence type="ECO:0000313" key="12">
    <source>
        <dbReference type="EMBL" id="CED94297.1"/>
    </source>
</evidence>
<dbReference type="PRINTS" id="PR00421">
    <property type="entry name" value="THIOREDOXIN"/>
</dbReference>
<feature type="active site" description="Nucleophile" evidence="9">
    <location>
        <position position="33"/>
    </location>
</feature>
<dbReference type="PROSITE" id="PS51352">
    <property type="entry name" value="THIOREDOXIN_2"/>
    <property type="match status" value="1"/>
</dbReference>
<keyword evidence="3" id="KW-0813">Transport</keyword>
<evidence type="ECO:0000256" key="10">
    <source>
        <dbReference type="PIRSR" id="PIRSR000077-4"/>
    </source>
</evidence>
<dbReference type="SUPFAM" id="SSF52833">
    <property type="entry name" value="Thioredoxin-like"/>
    <property type="match status" value="1"/>
</dbReference>
<dbReference type="PROSITE" id="PS00194">
    <property type="entry name" value="THIOREDOXIN_1"/>
    <property type="match status" value="1"/>
</dbReference>
<evidence type="ECO:0000256" key="5">
    <source>
        <dbReference type="ARBA" id="ARBA00023157"/>
    </source>
</evidence>
<dbReference type="InterPro" id="IPR005746">
    <property type="entry name" value="Thioredoxin"/>
</dbReference>
<feature type="active site" description="Nucleophile" evidence="9">
    <location>
        <position position="30"/>
    </location>
</feature>
<evidence type="ECO:0000256" key="4">
    <source>
        <dbReference type="ARBA" id="ARBA00022982"/>
    </source>
</evidence>
<dbReference type="Gene3D" id="3.40.30.10">
    <property type="entry name" value="Glutaredoxin"/>
    <property type="match status" value="1"/>
</dbReference>
<proteinExistence type="inferred from homology"/>
<dbReference type="RefSeq" id="WP_180701830.1">
    <property type="nucleotide sequence ID" value="NZ_CAJUCR010000019.1"/>
</dbReference>
<keyword evidence="13" id="KW-1185">Reference proteome</keyword>
<dbReference type="GO" id="GO:0015035">
    <property type="term" value="F:protein-disulfide reductase activity"/>
    <property type="evidence" value="ECO:0007669"/>
    <property type="project" value="UniProtKB-UniRule"/>
</dbReference>
<dbReference type="InterPro" id="IPR013766">
    <property type="entry name" value="Thioredoxin_domain"/>
</dbReference>
<keyword evidence="4" id="KW-0249">Electron transport</keyword>
<evidence type="ECO:0000256" key="8">
    <source>
        <dbReference type="PIRNR" id="PIRNR000077"/>
    </source>
</evidence>
<dbReference type="Proteomes" id="UP000245622">
    <property type="component" value="Chromosome 1"/>
</dbReference>
<accession>A0A1V1I2E6</accession>
<evidence type="ECO:0000256" key="6">
    <source>
        <dbReference type="ARBA" id="ARBA00023284"/>
    </source>
</evidence>
<evidence type="ECO:0000256" key="3">
    <source>
        <dbReference type="ARBA" id="ARBA00022448"/>
    </source>
</evidence>
<dbReference type="PIRSF" id="PIRSF000077">
    <property type="entry name" value="Thioredoxin"/>
    <property type="match status" value="1"/>
</dbReference>
<feature type="disulfide bond" description="Redox-active" evidence="10">
    <location>
        <begin position="30"/>
        <end position="33"/>
    </location>
</feature>
<feature type="site" description="Contributes to redox potential value" evidence="9">
    <location>
        <position position="32"/>
    </location>
</feature>
<feature type="site" description="Deprotonates C-terminal active site Cys" evidence="9">
    <location>
        <position position="24"/>
    </location>
</feature>
<dbReference type="CDD" id="cd02947">
    <property type="entry name" value="TRX_family"/>
    <property type="match status" value="1"/>
</dbReference>
<dbReference type="InterPro" id="IPR017937">
    <property type="entry name" value="Thioredoxin_CS"/>
</dbReference>
<keyword evidence="5 10" id="KW-1015">Disulfide bond</keyword>
<evidence type="ECO:0000256" key="9">
    <source>
        <dbReference type="PIRSR" id="PIRSR000077-1"/>
    </source>
</evidence>
<gene>
    <name evidence="12" type="ORF">CRIB_1690</name>
</gene>
<feature type="site" description="Contributes to redox potential value" evidence="9">
    <location>
        <position position="31"/>
    </location>
</feature>
<reference evidence="12 13" key="1">
    <citation type="submission" date="2014-04" db="EMBL/GenBank/DDBJ databases">
        <authorList>
            <person name="Hornung B.V."/>
        </authorList>
    </citation>
    <scope>NUCLEOTIDE SEQUENCE [LARGE SCALE GENOMIC DNA]</scope>
    <source>
        <strain evidence="12 13">CRIB</strain>
    </source>
</reference>
<dbReference type="EMBL" id="LN555523">
    <property type="protein sequence ID" value="CED94297.1"/>
    <property type="molecule type" value="Genomic_DNA"/>
</dbReference>
<protein>
    <recommendedName>
        <fullName evidence="2 7">Thioredoxin</fullName>
    </recommendedName>
</protein>
<organism evidence="12 13">
    <name type="scientific">Romboutsia ilealis</name>
    <dbReference type="NCBI Taxonomy" id="1115758"/>
    <lineage>
        <taxon>Bacteria</taxon>
        <taxon>Bacillati</taxon>
        <taxon>Bacillota</taxon>
        <taxon>Clostridia</taxon>
        <taxon>Peptostreptococcales</taxon>
        <taxon>Peptostreptococcaceae</taxon>
        <taxon>Romboutsia</taxon>
    </lineage>
</organism>
<sequence length="105" mass="11825">MAKIINTSQFRGSVEENQGVVVVDFFATWCGPCKMLAPVFEQAGEEMKNDATFLKVDIDQSLELAQQFRISTVPTMMIFKNGKPVETLVGFMPKERIVQKVKSHL</sequence>
<keyword evidence="6 10" id="KW-0676">Redox-active center</keyword>
<name>A0A1V1I2E6_9FIRM</name>
<dbReference type="FunFam" id="3.40.30.10:FF:000001">
    <property type="entry name" value="Thioredoxin"/>
    <property type="match status" value="1"/>
</dbReference>
<dbReference type="AlphaFoldDB" id="A0A1V1I2E6"/>
<dbReference type="GO" id="GO:0005829">
    <property type="term" value="C:cytosol"/>
    <property type="evidence" value="ECO:0007669"/>
    <property type="project" value="TreeGrafter"/>
</dbReference>
<dbReference type="GeneID" id="82205722"/>
<evidence type="ECO:0000313" key="13">
    <source>
        <dbReference type="Proteomes" id="UP000245622"/>
    </source>
</evidence>
<evidence type="ECO:0000256" key="1">
    <source>
        <dbReference type="ARBA" id="ARBA00008987"/>
    </source>
</evidence>